<reference evidence="10" key="1">
    <citation type="submission" date="2006-10" db="EMBL/GenBank/DDBJ databases">
        <authorList>
            <person name="Amadeo P."/>
            <person name="Zhao Q."/>
            <person name="Wortman J."/>
            <person name="Fraser-Liggett C."/>
            <person name="Carlton J."/>
        </authorList>
    </citation>
    <scope>NUCLEOTIDE SEQUENCE</scope>
    <source>
        <strain evidence="10">G3</strain>
    </source>
</reference>
<dbReference type="EMBL" id="DS113182">
    <property type="protein sequence ID" value="EAY22687.1"/>
    <property type="molecule type" value="Genomic_DNA"/>
</dbReference>
<comment type="cofactor">
    <cofactor evidence="2">
        <name>Mn(2+)</name>
        <dbReference type="ChEBI" id="CHEBI:29035"/>
    </cofactor>
</comment>
<dbReference type="InterPro" id="IPR050247">
    <property type="entry name" value="Met_Aminopeptidase_Type2"/>
</dbReference>
<dbReference type="Proteomes" id="UP000001542">
    <property type="component" value="Unassembled WGS sequence"/>
</dbReference>
<dbReference type="RefSeq" id="XP_001583673.1">
    <property type="nucleotide sequence ID" value="XM_001583623.1"/>
</dbReference>
<dbReference type="VEuPathDB" id="TrichDB:TVAGG3_0266150"/>
<dbReference type="PANTHER" id="PTHR45777:SF2">
    <property type="entry name" value="METHIONINE AMINOPEPTIDASE 2"/>
    <property type="match status" value="1"/>
</dbReference>
<evidence type="ECO:0000313" key="11">
    <source>
        <dbReference type="Proteomes" id="UP000001542"/>
    </source>
</evidence>
<dbReference type="SUPFAM" id="SSF46785">
    <property type="entry name" value="Winged helix' DNA-binding domain"/>
    <property type="match status" value="1"/>
</dbReference>
<comment type="cofactor">
    <cofactor evidence="8">
        <name>Co(2+)</name>
        <dbReference type="ChEBI" id="CHEBI:48828"/>
    </cofactor>
    <cofactor evidence="8">
        <name>Zn(2+)</name>
        <dbReference type="ChEBI" id="CHEBI:29105"/>
    </cofactor>
    <cofactor evidence="8">
        <name>Mn(2+)</name>
        <dbReference type="ChEBI" id="CHEBI:29035"/>
    </cofactor>
    <cofactor evidence="8">
        <name>Fe(2+)</name>
        <dbReference type="ChEBI" id="CHEBI:29033"/>
    </cofactor>
    <text evidence="8">Binds 2 divalent metal cations per subunit. Has a high-affinity and a low affinity metal-binding site. The true nature of the physiological cofactor is under debate. The enzyme is active with cobalt, zinc, manganese or divalent iron ions.</text>
</comment>
<evidence type="ECO:0000259" key="9">
    <source>
        <dbReference type="Pfam" id="PF00557"/>
    </source>
</evidence>
<dbReference type="KEGG" id="tva:5468246"/>
<dbReference type="NCBIfam" id="TIGR00501">
    <property type="entry name" value="met_pdase_II"/>
    <property type="match status" value="1"/>
</dbReference>
<comment type="catalytic activity">
    <reaction evidence="1 8">
        <text>Release of N-terminal amino acids, preferentially methionine, from peptides and arylamides.</text>
        <dbReference type="EC" id="3.4.11.18"/>
    </reaction>
</comment>
<dbReference type="InterPro" id="IPR036388">
    <property type="entry name" value="WH-like_DNA-bd_sf"/>
</dbReference>
<dbReference type="CDD" id="cd01088">
    <property type="entry name" value="MetAP2"/>
    <property type="match status" value="1"/>
</dbReference>
<dbReference type="FunCoup" id="A2DA39">
    <property type="interactions" value="836"/>
</dbReference>
<dbReference type="PANTHER" id="PTHR45777">
    <property type="entry name" value="METHIONINE AMINOPEPTIDASE 2"/>
    <property type="match status" value="1"/>
</dbReference>
<gene>
    <name evidence="10" type="ORF">TVAG_476160</name>
</gene>
<evidence type="ECO:0000256" key="2">
    <source>
        <dbReference type="ARBA" id="ARBA00001936"/>
    </source>
</evidence>
<evidence type="ECO:0000256" key="7">
    <source>
        <dbReference type="ARBA" id="ARBA00022801"/>
    </source>
</evidence>
<dbReference type="InterPro" id="IPR002468">
    <property type="entry name" value="Pept_M24A_MAP2"/>
</dbReference>
<dbReference type="Gene3D" id="3.90.230.10">
    <property type="entry name" value="Creatinase/methionine aminopeptidase superfamily"/>
    <property type="match status" value="1"/>
</dbReference>
<dbReference type="PRINTS" id="PR00599">
    <property type="entry name" value="MAPEPTIDASE"/>
</dbReference>
<dbReference type="GO" id="GO:0008235">
    <property type="term" value="F:metalloexopeptidase activity"/>
    <property type="evidence" value="ECO:0000318"/>
    <property type="project" value="GO_Central"/>
</dbReference>
<dbReference type="InterPro" id="IPR001714">
    <property type="entry name" value="Pept_M24_MAP"/>
</dbReference>
<evidence type="ECO:0000313" key="10">
    <source>
        <dbReference type="EMBL" id="EAY22687.1"/>
    </source>
</evidence>
<dbReference type="STRING" id="5722.A2DA39"/>
<dbReference type="Pfam" id="PF00557">
    <property type="entry name" value="Peptidase_M24"/>
    <property type="match status" value="1"/>
</dbReference>
<dbReference type="GO" id="GO:0046872">
    <property type="term" value="F:metal ion binding"/>
    <property type="evidence" value="ECO:0007669"/>
    <property type="project" value="UniProtKB-KW"/>
</dbReference>
<accession>A2DA39</accession>
<evidence type="ECO:0000256" key="1">
    <source>
        <dbReference type="ARBA" id="ARBA00000294"/>
    </source>
</evidence>
<evidence type="ECO:0000256" key="8">
    <source>
        <dbReference type="RuleBase" id="RU003653"/>
    </source>
</evidence>
<keyword evidence="11" id="KW-1185">Reference proteome</keyword>
<keyword evidence="4 8" id="KW-0031">Aminopeptidase</keyword>
<dbReference type="GO" id="GO:0004239">
    <property type="term" value="F:initiator methionyl aminopeptidase activity"/>
    <property type="evidence" value="ECO:0007669"/>
    <property type="project" value="UniProtKB-EC"/>
</dbReference>
<dbReference type="OrthoDB" id="7848262at2759"/>
<dbReference type="AlphaFoldDB" id="A2DA39"/>
<dbReference type="GO" id="GO:0005737">
    <property type="term" value="C:cytoplasm"/>
    <property type="evidence" value="ECO:0000318"/>
    <property type="project" value="GO_Central"/>
</dbReference>
<evidence type="ECO:0000256" key="4">
    <source>
        <dbReference type="ARBA" id="ARBA00022438"/>
    </source>
</evidence>
<dbReference type="InParanoid" id="A2DA39"/>
<evidence type="ECO:0000256" key="5">
    <source>
        <dbReference type="ARBA" id="ARBA00022670"/>
    </source>
</evidence>
<dbReference type="Gene3D" id="1.10.10.10">
    <property type="entry name" value="Winged helix-like DNA-binding domain superfamily/Winged helix DNA-binding domain"/>
    <property type="match status" value="1"/>
</dbReference>
<evidence type="ECO:0000256" key="6">
    <source>
        <dbReference type="ARBA" id="ARBA00022723"/>
    </source>
</evidence>
<dbReference type="GO" id="GO:0006508">
    <property type="term" value="P:proteolysis"/>
    <property type="evidence" value="ECO:0007669"/>
    <property type="project" value="UniProtKB-KW"/>
</dbReference>
<proteinExistence type="inferred from homology"/>
<dbReference type="VEuPathDB" id="TrichDB:TVAG_476160"/>
<evidence type="ECO:0000256" key="3">
    <source>
        <dbReference type="ARBA" id="ARBA00001954"/>
    </source>
</evidence>
<protein>
    <recommendedName>
        <fullName evidence="8">Methionine aminopeptidase</fullName>
        <ecNumber evidence="8">3.4.11.18</ecNumber>
    </recommendedName>
</protein>
<comment type="function">
    <text evidence="8">Cotranslationally removes the N-terminal methionine from nascent proteins. The N-terminal methionine is often cleaved when the second residue in the primary sequence is small and uncharged (Met-Ala-, Cys, Gly, Pro, Ser, Thr, or Val).</text>
</comment>
<sequence length="414" mass="46147">MPKKGASKRPVETTEEDDEIAFLMAAAAANKKKIAEENKKSLFPDEVFKDLPAPPINSQPDGNSSERCVLKYTDEMLSKFTINQSDEDRLKEIKATLPFFREGGIVHQSVREWALNSGIIKPGVNLNDMCGQIEEGVRRMVNYEPPTRCLAFPCGCSINNCAAHYSPLPGDTRTLQKDDVMKIDYGVAINGYIIDSAFTVCFDPRFDPLIEASRMATETAIKMAGPEMRIGEIASAIEEVISSYTLDLNGKSYPLKPVYNLSGHQLGQYIVHCGKSIPLTKRANNSEKMLPGEIYACETFATTGKGIVFDDGLTSHFMTAKQPPKPKTGSEQRMLKVLTDNFKTMAFCQRFLERAGERNYTNTLQQMVKDKIVNPYPPLSDIVGSYVSQHEHTFILLEDHKEVLSLPAGAWRLD</sequence>
<keyword evidence="6 8" id="KW-0479">Metal-binding</keyword>
<keyword evidence="7" id="KW-0378">Hydrolase</keyword>
<comment type="similarity">
    <text evidence="8">Belongs to the peptidase M24A family.</text>
</comment>
<keyword evidence="5 8" id="KW-0645">Protease</keyword>
<dbReference type="eggNOG" id="KOG2775">
    <property type="taxonomic scope" value="Eukaryota"/>
</dbReference>
<dbReference type="InterPro" id="IPR000994">
    <property type="entry name" value="Pept_M24"/>
</dbReference>
<dbReference type="InterPro" id="IPR036390">
    <property type="entry name" value="WH_DNA-bd_sf"/>
</dbReference>
<dbReference type="OMA" id="AWIHRIR"/>
<feature type="domain" description="Peptidase M24" evidence="9">
    <location>
        <begin position="101"/>
        <end position="308"/>
    </location>
</feature>
<dbReference type="SMR" id="A2DA39"/>
<name>A2DA39_TRIV3</name>
<dbReference type="SUPFAM" id="SSF55920">
    <property type="entry name" value="Creatinase/aminopeptidase"/>
    <property type="match status" value="1"/>
</dbReference>
<dbReference type="InterPro" id="IPR036005">
    <property type="entry name" value="Creatinase/aminopeptidase-like"/>
</dbReference>
<comment type="cofactor">
    <cofactor evidence="3">
        <name>Fe(2+)</name>
        <dbReference type="ChEBI" id="CHEBI:29033"/>
    </cofactor>
</comment>
<organism evidence="10 11">
    <name type="scientific">Trichomonas vaginalis (strain ATCC PRA-98 / G3)</name>
    <dbReference type="NCBI Taxonomy" id="412133"/>
    <lineage>
        <taxon>Eukaryota</taxon>
        <taxon>Metamonada</taxon>
        <taxon>Parabasalia</taxon>
        <taxon>Trichomonadida</taxon>
        <taxon>Trichomonadidae</taxon>
        <taxon>Trichomonas</taxon>
    </lineage>
</organism>
<dbReference type="GO" id="GO:0070006">
    <property type="term" value="F:metalloaminopeptidase activity"/>
    <property type="evidence" value="ECO:0007669"/>
    <property type="project" value="InterPro"/>
</dbReference>
<dbReference type="GO" id="GO:0004177">
    <property type="term" value="F:aminopeptidase activity"/>
    <property type="evidence" value="ECO:0000318"/>
    <property type="project" value="GO_Central"/>
</dbReference>
<reference evidence="10" key="2">
    <citation type="journal article" date="2007" name="Science">
        <title>Draft genome sequence of the sexually transmitted pathogen Trichomonas vaginalis.</title>
        <authorList>
            <person name="Carlton J.M."/>
            <person name="Hirt R.P."/>
            <person name="Silva J.C."/>
            <person name="Delcher A.L."/>
            <person name="Schatz M."/>
            <person name="Zhao Q."/>
            <person name="Wortman J.R."/>
            <person name="Bidwell S.L."/>
            <person name="Alsmark U.C.M."/>
            <person name="Besteiro S."/>
            <person name="Sicheritz-Ponten T."/>
            <person name="Noel C.J."/>
            <person name="Dacks J.B."/>
            <person name="Foster P.G."/>
            <person name="Simillion C."/>
            <person name="Van de Peer Y."/>
            <person name="Miranda-Saavedra D."/>
            <person name="Barton G.J."/>
            <person name="Westrop G.D."/>
            <person name="Mueller S."/>
            <person name="Dessi D."/>
            <person name="Fiori P.L."/>
            <person name="Ren Q."/>
            <person name="Paulsen I."/>
            <person name="Zhang H."/>
            <person name="Bastida-Corcuera F.D."/>
            <person name="Simoes-Barbosa A."/>
            <person name="Brown M.T."/>
            <person name="Hayes R.D."/>
            <person name="Mukherjee M."/>
            <person name="Okumura C.Y."/>
            <person name="Schneider R."/>
            <person name="Smith A.J."/>
            <person name="Vanacova S."/>
            <person name="Villalvazo M."/>
            <person name="Haas B.J."/>
            <person name="Pertea M."/>
            <person name="Feldblyum T.V."/>
            <person name="Utterback T.R."/>
            <person name="Shu C.L."/>
            <person name="Osoegawa K."/>
            <person name="de Jong P.J."/>
            <person name="Hrdy I."/>
            <person name="Horvathova L."/>
            <person name="Zubacova Z."/>
            <person name="Dolezal P."/>
            <person name="Malik S.B."/>
            <person name="Logsdon J.M. Jr."/>
            <person name="Henze K."/>
            <person name="Gupta A."/>
            <person name="Wang C.C."/>
            <person name="Dunne R.L."/>
            <person name="Upcroft J.A."/>
            <person name="Upcroft P."/>
            <person name="White O."/>
            <person name="Salzberg S.L."/>
            <person name="Tang P."/>
            <person name="Chiu C.-H."/>
            <person name="Lee Y.-S."/>
            <person name="Embley T.M."/>
            <person name="Coombs G.H."/>
            <person name="Mottram J.C."/>
            <person name="Tachezy J."/>
            <person name="Fraser-Liggett C.M."/>
            <person name="Johnson P.J."/>
        </authorList>
    </citation>
    <scope>NUCLEOTIDE SEQUENCE [LARGE SCALE GENOMIC DNA]</scope>
    <source>
        <strain evidence="10">G3</strain>
    </source>
</reference>
<dbReference type="EC" id="3.4.11.18" evidence="8"/>